<comment type="similarity">
    <text evidence="9">Belongs to the monovalent cation:proton antiporter 2 (CPA2) transporter (TC 2.A.37) family. CHX (TC 2.A.37.4) subfamily.</text>
</comment>
<organism evidence="12 13">
    <name type="scientific">Vicia faba</name>
    <name type="common">Broad bean</name>
    <name type="synonym">Faba vulgaris</name>
    <dbReference type="NCBI Taxonomy" id="3906"/>
    <lineage>
        <taxon>Eukaryota</taxon>
        <taxon>Viridiplantae</taxon>
        <taxon>Streptophyta</taxon>
        <taxon>Embryophyta</taxon>
        <taxon>Tracheophyta</taxon>
        <taxon>Spermatophyta</taxon>
        <taxon>Magnoliopsida</taxon>
        <taxon>eudicotyledons</taxon>
        <taxon>Gunneridae</taxon>
        <taxon>Pentapetalae</taxon>
        <taxon>rosids</taxon>
        <taxon>fabids</taxon>
        <taxon>Fabales</taxon>
        <taxon>Fabaceae</taxon>
        <taxon>Papilionoideae</taxon>
        <taxon>50 kb inversion clade</taxon>
        <taxon>NPAAA clade</taxon>
        <taxon>Hologalegina</taxon>
        <taxon>IRL clade</taxon>
        <taxon>Fabeae</taxon>
        <taxon>Vicia</taxon>
    </lineage>
</organism>
<feature type="transmembrane region" description="Helical" evidence="10">
    <location>
        <begin position="12"/>
        <end position="32"/>
    </location>
</feature>
<dbReference type="Pfam" id="PF00999">
    <property type="entry name" value="Na_H_Exchanger"/>
    <property type="match status" value="1"/>
</dbReference>
<dbReference type="GO" id="GO:1902600">
    <property type="term" value="P:proton transmembrane transport"/>
    <property type="evidence" value="ECO:0007669"/>
    <property type="project" value="InterPro"/>
</dbReference>
<protein>
    <recommendedName>
        <fullName evidence="11">Cation/H+ exchanger transmembrane domain-containing protein</fullName>
    </recommendedName>
</protein>
<dbReference type="InterPro" id="IPR006153">
    <property type="entry name" value="Cation/H_exchanger_TM"/>
</dbReference>
<dbReference type="GO" id="GO:0012505">
    <property type="term" value="C:endomembrane system"/>
    <property type="evidence" value="ECO:0007669"/>
    <property type="project" value="TreeGrafter"/>
</dbReference>
<evidence type="ECO:0000256" key="3">
    <source>
        <dbReference type="ARBA" id="ARBA00022538"/>
    </source>
</evidence>
<keyword evidence="8 10" id="KW-0472">Membrane</keyword>
<dbReference type="Proteomes" id="UP001157006">
    <property type="component" value="Chromosome 6"/>
</dbReference>
<evidence type="ECO:0000259" key="11">
    <source>
        <dbReference type="Pfam" id="PF00999"/>
    </source>
</evidence>
<dbReference type="InterPro" id="IPR050794">
    <property type="entry name" value="CPA2_transporter"/>
</dbReference>
<evidence type="ECO:0000256" key="4">
    <source>
        <dbReference type="ARBA" id="ARBA00022692"/>
    </source>
</evidence>
<name>A0AAV1BCW6_VICFA</name>
<dbReference type="Gene3D" id="1.20.1530.20">
    <property type="match status" value="1"/>
</dbReference>
<dbReference type="GO" id="GO:0006813">
    <property type="term" value="P:potassium ion transport"/>
    <property type="evidence" value="ECO:0007669"/>
    <property type="project" value="UniProtKB-KW"/>
</dbReference>
<keyword evidence="3" id="KW-0633">Potassium transport</keyword>
<feature type="transmembrane region" description="Helical" evidence="10">
    <location>
        <begin position="78"/>
        <end position="96"/>
    </location>
</feature>
<gene>
    <name evidence="12" type="ORF">VFH_VI198920</name>
</gene>
<feature type="transmembrane region" description="Helical" evidence="10">
    <location>
        <begin position="38"/>
        <end position="57"/>
    </location>
</feature>
<evidence type="ECO:0000256" key="7">
    <source>
        <dbReference type="ARBA" id="ARBA00023065"/>
    </source>
</evidence>
<keyword evidence="6 10" id="KW-1133">Transmembrane helix</keyword>
<feature type="domain" description="Cation/H+ exchanger transmembrane" evidence="11">
    <location>
        <begin position="15"/>
        <end position="95"/>
    </location>
</feature>
<dbReference type="InterPro" id="IPR038770">
    <property type="entry name" value="Na+/solute_symporter_sf"/>
</dbReference>
<evidence type="ECO:0000256" key="9">
    <source>
        <dbReference type="ARBA" id="ARBA00038341"/>
    </source>
</evidence>
<evidence type="ECO:0000256" key="8">
    <source>
        <dbReference type="ARBA" id="ARBA00023136"/>
    </source>
</evidence>
<evidence type="ECO:0000313" key="13">
    <source>
        <dbReference type="Proteomes" id="UP001157006"/>
    </source>
</evidence>
<evidence type="ECO:0000256" key="2">
    <source>
        <dbReference type="ARBA" id="ARBA00022448"/>
    </source>
</evidence>
<evidence type="ECO:0000313" key="12">
    <source>
        <dbReference type="EMBL" id="CAI8620018.1"/>
    </source>
</evidence>
<evidence type="ECO:0000256" key="1">
    <source>
        <dbReference type="ARBA" id="ARBA00004141"/>
    </source>
</evidence>
<keyword evidence="5" id="KW-0630">Potassium</keyword>
<evidence type="ECO:0000256" key="5">
    <source>
        <dbReference type="ARBA" id="ARBA00022958"/>
    </source>
</evidence>
<comment type="subcellular location">
    <subcellularLocation>
        <location evidence="1">Membrane</location>
        <topology evidence="1">Multi-pass membrane protein</topology>
    </subcellularLocation>
</comment>
<keyword evidence="2" id="KW-0813">Transport</keyword>
<evidence type="ECO:0000256" key="6">
    <source>
        <dbReference type="ARBA" id="ARBA00022989"/>
    </source>
</evidence>
<keyword evidence="7" id="KW-0406">Ion transport</keyword>
<dbReference type="PANTHER" id="PTHR32468:SF166">
    <property type="entry name" value="CATION_H+ EXCHANGER 3"/>
    <property type="match status" value="1"/>
</dbReference>
<reference evidence="12 13" key="1">
    <citation type="submission" date="2023-01" db="EMBL/GenBank/DDBJ databases">
        <authorList>
            <person name="Kreplak J."/>
        </authorList>
    </citation>
    <scope>NUCLEOTIDE SEQUENCE [LARGE SCALE GENOMIC DNA]</scope>
</reference>
<dbReference type="EMBL" id="OX451741">
    <property type="protein sequence ID" value="CAI8620018.1"/>
    <property type="molecule type" value="Genomic_DNA"/>
</dbReference>
<dbReference type="GO" id="GO:0015297">
    <property type="term" value="F:antiporter activity"/>
    <property type="evidence" value="ECO:0007669"/>
    <property type="project" value="InterPro"/>
</dbReference>
<dbReference type="GO" id="GO:0016020">
    <property type="term" value="C:membrane"/>
    <property type="evidence" value="ECO:0007669"/>
    <property type="project" value="UniProtKB-SubCell"/>
</dbReference>
<evidence type="ECO:0000256" key="10">
    <source>
        <dbReference type="SAM" id="Phobius"/>
    </source>
</evidence>
<keyword evidence="13" id="KW-1185">Reference proteome</keyword>
<proteinExistence type="inferred from homology"/>
<accession>A0AAV1BCW6</accession>
<keyword evidence="4 10" id="KW-0812">Transmembrane</keyword>
<sequence length="112" mass="12599">MRVKSIMISELYIMQAGFTLSPTLFGNFYWIFNLFYGQHGILAVETFANLGIMYYVFLSGLEMNSDTILRLRKKGTSIAIAGIVTPMLFGVGFLAIQKKLLDKNDAFSQTPK</sequence>
<dbReference type="AlphaFoldDB" id="A0AAV1BCW6"/>
<dbReference type="PANTHER" id="PTHR32468">
    <property type="entry name" value="CATION/H + ANTIPORTER"/>
    <property type="match status" value="1"/>
</dbReference>
<dbReference type="GO" id="GO:0006885">
    <property type="term" value="P:regulation of pH"/>
    <property type="evidence" value="ECO:0007669"/>
    <property type="project" value="TreeGrafter"/>
</dbReference>